<evidence type="ECO:0000313" key="7">
    <source>
        <dbReference type="EMBL" id="KAG0310097.1"/>
    </source>
</evidence>
<dbReference type="PANTHER" id="PTHR46347">
    <property type="entry name" value="RING/FYVE/PHD ZINC FINGER SUPERFAMILY PROTEIN"/>
    <property type="match status" value="1"/>
</dbReference>
<evidence type="ECO:0000313" key="8">
    <source>
        <dbReference type="Proteomes" id="UP000823405"/>
    </source>
</evidence>
<protein>
    <recommendedName>
        <fullName evidence="6">RING-CH-type domain-containing protein</fullName>
    </recommendedName>
</protein>
<feature type="compositionally biased region" description="Low complexity" evidence="4">
    <location>
        <begin position="302"/>
        <end position="312"/>
    </location>
</feature>
<name>A0A9P6ULC0_9FUNG</name>
<dbReference type="EMBL" id="JAAAIN010000884">
    <property type="protein sequence ID" value="KAG0310097.1"/>
    <property type="molecule type" value="Genomic_DNA"/>
</dbReference>
<feature type="transmembrane region" description="Helical" evidence="5">
    <location>
        <begin position="545"/>
        <end position="566"/>
    </location>
</feature>
<gene>
    <name evidence="7" type="ORF">BGZ97_012801</name>
</gene>
<feature type="domain" description="RING-CH-type" evidence="6">
    <location>
        <begin position="389"/>
        <end position="457"/>
    </location>
</feature>
<accession>A0A9P6ULC0</accession>
<sequence length="644" mass="70386">MSQHHNPVDSPLTAKSKDTTVLTSSPDKDIYDNDHDRNLLNDHDHDDYDDDDWIDMQTATAISHGQKATTSHGDHLVPVATTTPSPGEHSVSLSLDKDHLDPLASDTLAESAASLLSLPSDYGLGSSADITTADTASFPHSLQVPSVDQHQHLGLDEDAIPGSATPSNSESEYSLLNPSSDQSRKNSLTGFHAFTPTHSHSDAASSPAITDDQLSQGSQQEDDDQDDDDEDERDTYQPPFIGVTSPSFSDFVQVGSDQGDDFSMSPHPSSLSQTPSPTSFSEDKARMDDTNYSSHEDDDILSATSSSAAAVVRAEEKAAKTEERKNDSDRSRGIQETMQRDDRSDIRTSFFGASTATSTMPGGLNLGLDADIDHLNRPAPQPAAVPLNDPPVDERQCRICLGGADEEDTLGRLISPCLCKGSMKYVHIECLNAWRTRSPKRESHYNCDTCKYAFSFRRTSLARYLGHPLTLFMLTIATFALVVFAAGFAMKLLLYLMMDEPQEFIYPADLSEEEDLELMRLRKDIVIFKTPESLRAVFQIDTTHMVFGSFFVSIVGFLQLFFSVWMGGGGGVFRIGGFGLGGGGGRRRGGRGERQGEAGVGGVVMIVILVFGLFKSVYMTYQFVNKMSRRVLIKAEMMVLEVQA</sequence>
<keyword evidence="5" id="KW-0812">Transmembrane</keyword>
<dbReference type="Gene3D" id="3.30.40.10">
    <property type="entry name" value="Zinc/RING finger domain, C3HC4 (zinc finger)"/>
    <property type="match status" value="1"/>
</dbReference>
<dbReference type="Proteomes" id="UP000823405">
    <property type="component" value="Unassembled WGS sequence"/>
</dbReference>
<dbReference type="PANTHER" id="PTHR46347:SF1">
    <property type="entry name" value="RING_FYVE_PHD ZINC FINGER SUPERFAMILY PROTEIN"/>
    <property type="match status" value="1"/>
</dbReference>
<proteinExistence type="predicted"/>
<dbReference type="Pfam" id="PF12906">
    <property type="entry name" value="RINGv"/>
    <property type="match status" value="1"/>
</dbReference>
<dbReference type="PROSITE" id="PS51292">
    <property type="entry name" value="ZF_RING_CH"/>
    <property type="match status" value="1"/>
</dbReference>
<keyword evidence="3" id="KW-0862">Zinc</keyword>
<organism evidence="7 8">
    <name type="scientific">Linnemannia gamsii</name>
    <dbReference type="NCBI Taxonomy" id="64522"/>
    <lineage>
        <taxon>Eukaryota</taxon>
        <taxon>Fungi</taxon>
        <taxon>Fungi incertae sedis</taxon>
        <taxon>Mucoromycota</taxon>
        <taxon>Mortierellomycotina</taxon>
        <taxon>Mortierellomycetes</taxon>
        <taxon>Mortierellales</taxon>
        <taxon>Mortierellaceae</taxon>
        <taxon>Linnemannia</taxon>
    </lineage>
</organism>
<comment type="caution">
    <text evidence="7">The sequence shown here is derived from an EMBL/GenBank/DDBJ whole genome shotgun (WGS) entry which is preliminary data.</text>
</comment>
<feature type="transmembrane region" description="Helical" evidence="5">
    <location>
        <begin position="598"/>
        <end position="621"/>
    </location>
</feature>
<feature type="region of interest" description="Disordered" evidence="4">
    <location>
        <begin position="1"/>
        <end position="47"/>
    </location>
</feature>
<evidence type="ECO:0000256" key="4">
    <source>
        <dbReference type="SAM" id="MobiDB-lite"/>
    </source>
</evidence>
<feature type="compositionally biased region" description="Polar residues" evidence="4">
    <location>
        <begin position="164"/>
        <end position="189"/>
    </location>
</feature>
<keyword evidence="1" id="KW-0479">Metal-binding</keyword>
<feature type="compositionally biased region" description="Polar residues" evidence="4">
    <location>
        <begin position="196"/>
        <end position="208"/>
    </location>
</feature>
<keyword evidence="2" id="KW-0863">Zinc-finger</keyword>
<evidence type="ECO:0000256" key="1">
    <source>
        <dbReference type="ARBA" id="ARBA00022723"/>
    </source>
</evidence>
<dbReference type="InterPro" id="IPR013083">
    <property type="entry name" value="Znf_RING/FYVE/PHD"/>
</dbReference>
<evidence type="ECO:0000256" key="2">
    <source>
        <dbReference type="ARBA" id="ARBA00022771"/>
    </source>
</evidence>
<dbReference type="SUPFAM" id="SSF57850">
    <property type="entry name" value="RING/U-box"/>
    <property type="match status" value="1"/>
</dbReference>
<feature type="region of interest" description="Disordered" evidence="4">
    <location>
        <begin position="156"/>
        <end position="344"/>
    </location>
</feature>
<feature type="compositionally biased region" description="Basic and acidic residues" evidence="4">
    <location>
        <begin position="313"/>
        <end position="344"/>
    </location>
</feature>
<feature type="compositionally biased region" description="Acidic residues" evidence="4">
    <location>
        <begin position="220"/>
        <end position="233"/>
    </location>
</feature>
<dbReference type="CDD" id="cd16495">
    <property type="entry name" value="RING_CH-C4HC3_MARCH"/>
    <property type="match status" value="1"/>
</dbReference>
<evidence type="ECO:0000256" key="5">
    <source>
        <dbReference type="SAM" id="Phobius"/>
    </source>
</evidence>
<feature type="compositionally biased region" description="Basic and acidic residues" evidence="4">
    <location>
        <begin position="26"/>
        <end position="46"/>
    </location>
</feature>
<feature type="compositionally biased region" description="Low complexity" evidence="4">
    <location>
        <begin position="265"/>
        <end position="280"/>
    </location>
</feature>
<keyword evidence="8" id="KW-1185">Reference proteome</keyword>
<dbReference type="SMART" id="SM00744">
    <property type="entry name" value="RINGv"/>
    <property type="match status" value="1"/>
</dbReference>
<dbReference type="GO" id="GO:0008270">
    <property type="term" value="F:zinc ion binding"/>
    <property type="evidence" value="ECO:0007669"/>
    <property type="project" value="UniProtKB-KW"/>
</dbReference>
<keyword evidence="5" id="KW-1133">Transmembrane helix</keyword>
<evidence type="ECO:0000256" key="3">
    <source>
        <dbReference type="ARBA" id="ARBA00022833"/>
    </source>
</evidence>
<keyword evidence="5" id="KW-0472">Membrane</keyword>
<dbReference type="AlphaFoldDB" id="A0A9P6ULC0"/>
<dbReference type="OrthoDB" id="264354at2759"/>
<reference evidence="7" key="1">
    <citation type="journal article" date="2020" name="Fungal Divers.">
        <title>Resolving the Mortierellaceae phylogeny through synthesis of multi-gene phylogenetics and phylogenomics.</title>
        <authorList>
            <person name="Vandepol N."/>
            <person name="Liber J."/>
            <person name="Desiro A."/>
            <person name="Na H."/>
            <person name="Kennedy M."/>
            <person name="Barry K."/>
            <person name="Grigoriev I.V."/>
            <person name="Miller A.N."/>
            <person name="O'Donnell K."/>
            <person name="Stajich J.E."/>
            <person name="Bonito G."/>
        </authorList>
    </citation>
    <scope>NUCLEOTIDE SEQUENCE</scope>
    <source>
        <strain evidence="7">NVP60</strain>
    </source>
</reference>
<feature type="transmembrane region" description="Helical" evidence="5">
    <location>
        <begin position="469"/>
        <end position="494"/>
    </location>
</feature>
<dbReference type="InterPro" id="IPR011016">
    <property type="entry name" value="Znf_RING-CH"/>
</dbReference>
<evidence type="ECO:0000259" key="6">
    <source>
        <dbReference type="PROSITE" id="PS51292"/>
    </source>
</evidence>